<evidence type="ECO:0000256" key="13">
    <source>
        <dbReference type="ARBA" id="ARBA00046467"/>
    </source>
</evidence>
<evidence type="ECO:0000256" key="7">
    <source>
        <dbReference type="ARBA" id="ARBA00023128"/>
    </source>
</evidence>
<name>A0A8T2NRK8_9TELE</name>
<feature type="region of interest" description="Disordered" evidence="15">
    <location>
        <begin position="253"/>
        <end position="292"/>
    </location>
</feature>
<keyword evidence="8" id="KW-0010">Activator</keyword>
<dbReference type="PANTHER" id="PTHR48112:SF36">
    <property type="entry name" value="TRANSCRIPTION FACTOR A, MITOCHONDRIAL"/>
    <property type="match status" value="1"/>
</dbReference>
<dbReference type="SUPFAM" id="SSF47095">
    <property type="entry name" value="HMG-box"/>
    <property type="match status" value="2"/>
</dbReference>
<comment type="function">
    <text evidence="12">Binds to the mitochondrial light strand promoter and functions in mitochondrial transcription regulation. Component of the mitochondrial transcription initiation complex, composed at least of TFB2M, TFAM and POLRMT that is required for basal transcription of mitochondrial DNA. In this complex, TFAM recruits POLRMT to a specific promoter whereas TFB2M induces structural changes in POLRMT to enable promoter opening and trapping of the DNA non-template strand. Required for accurate and efficient promoter recognition by the mitochondrial RNA polymerase. Promotes transcription initiation from the HSP1 and the light strand promoter by binding immediately upstream of transcriptional start sites. Is able to unwind DNA. Bends the mitochondrial light strand promoter DNA into a U-turn shape via its HMG boxes. Required for maintenance of normal levels of mitochondrial DNA. May play a role in organizing and compacting mitochondrial DNA.</text>
</comment>
<evidence type="ECO:0000256" key="15">
    <source>
        <dbReference type="SAM" id="MobiDB-lite"/>
    </source>
</evidence>
<evidence type="ECO:0000256" key="12">
    <source>
        <dbReference type="ARBA" id="ARBA00045216"/>
    </source>
</evidence>
<evidence type="ECO:0000256" key="11">
    <source>
        <dbReference type="ARBA" id="ARBA00040582"/>
    </source>
</evidence>
<evidence type="ECO:0000256" key="4">
    <source>
        <dbReference type="ARBA" id="ARBA00022946"/>
    </source>
</evidence>
<evidence type="ECO:0000256" key="14">
    <source>
        <dbReference type="PROSITE-ProRule" id="PRU00267"/>
    </source>
</evidence>
<dbReference type="InterPro" id="IPR036910">
    <property type="entry name" value="HMG_box_dom_sf"/>
</dbReference>
<keyword evidence="9" id="KW-0804">Transcription</keyword>
<proteinExistence type="predicted"/>
<dbReference type="Proteomes" id="UP000824540">
    <property type="component" value="Unassembled WGS sequence"/>
</dbReference>
<dbReference type="InterPro" id="IPR009071">
    <property type="entry name" value="HMG_box_dom"/>
</dbReference>
<comment type="subcellular location">
    <subcellularLocation>
        <location evidence="1">Mitochondrion matrix</location>
        <location evidence="1">Mitochondrion nucleoid</location>
    </subcellularLocation>
</comment>
<dbReference type="Gene3D" id="1.10.30.10">
    <property type="entry name" value="High mobility group box domain"/>
    <property type="match status" value="2"/>
</dbReference>
<evidence type="ECO:0000256" key="6">
    <source>
        <dbReference type="ARBA" id="ARBA00023125"/>
    </source>
</evidence>
<evidence type="ECO:0000313" key="17">
    <source>
        <dbReference type="EMBL" id="KAG9341800.1"/>
    </source>
</evidence>
<evidence type="ECO:0000313" key="18">
    <source>
        <dbReference type="Proteomes" id="UP000824540"/>
    </source>
</evidence>
<protein>
    <recommendedName>
        <fullName evidence="11">Transcription factor A, mitochondrial</fullName>
    </recommendedName>
</protein>
<dbReference type="OrthoDB" id="5550281at2759"/>
<keyword evidence="10" id="KW-1135">Mitochondrion nucleoid</keyword>
<dbReference type="PANTHER" id="PTHR48112">
    <property type="entry name" value="HIGH MOBILITY GROUP PROTEIN DSP1"/>
    <property type="match status" value="1"/>
</dbReference>
<evidence type="ECO:0000256" key="9">
    <source>
        <dbReference type="ARBA" id="ARBA00023163"/>
    </source>
</evidence>
<feature type="DNA-binding region" description="HMG box" evidence="14">
    <location>
        <begin position="54"/>
        <end position="124"/>
    </location>
</feature>
<keyword evidence="7" id="KW-0496">Mitochondrion</keyword>
<dbReference type="PROSITE" id="PS50118">
    <property type="entry name" value="HMG_BOX_2"/>
    <property type="match status" value="2"/>
</dbReference>
<evidence type="ECO:0000256" key="3">
    <source>
        <dbReference type="ARBA" id="ARBA00022737"/>
    </source>
</evidence>
<feature type="domain" description="HMG box" evidence="16">
    <location>
        <begin position="54"/>
        <end position="124"/>
    </location>
</feature>
<evidence type="ECO:0000256" key="1">
    <source>
        <dbReference type="ARBA" id="ARBA00004436"/>
    </source>
</evidence>
<keyword evidence="2" id="KW-0597">Phosphoprotein</keyword>
<organism evidence="17 18">
    <name type="scientific">Albula glossodonta</name>
    <name type="common">roundjaw bonefish</name>
    <dbReference type="NCBI Taxonomy" id="121402"/>
    <lineage>
        <taxon>Eukaryota</taxon>
        <taxon>Metazoa</taxon>
        <taxon>Chordata</taxon>
        <taxon>Craniata</taxon>
        <taxon>Vertebrata</taxon>
        <taxon>Euteleostomi</taxon>
        <taxon>Actinopterygii</taxon>
        <taxon>Neopterygii</taxon>
        <taxon>Teleostei</taxon>
        <taxon>Albuliformes</taxon>
        <taxon>Albulidae</taxon>
        <taxon>Albula</taxon>
    </lineage>
</organism>
<keyword evidence="3" id="KW-0677">Repeat</keyword>
<comment type="caution">
    <text evidence="17">The sequence shown here is derived from an EMBL/GenBank/DDBJ whole genome shotgun (WGS) entry which is preliminary data.</text>
</comment>
<dbReference type="Pfam" id="PF00505">
    <property type="entry name" value="HMG_box"/>
    <property type="match status" value="2"/>
</dbReference>
<dbReference type="AlphaFoldDB" id="A0A8T2NRK8"/>
<keyword evidence="4" id="KW-0809">Transit peptide</keyword>
<dbReference type="SMART" id="SM00398">
    <property type="entry name" value="HMG"/>
    <property type="match status" value="2"/>
</dbReference>
<dbReference type="EMBL" id="JAFBMS010000032">
    <property type="protein sequence ID" value="KAG9341800.1"/>
    <property type="molecule type" value="Genomic_DNA"/>
</dbReference>
<feature type="DNA-binding region" description="HMG box" evidence="14">
    <location>
        <begin position="161"/>
        <end position="225"/>
    </location>
</feature>
<dbReference type="InterPro" id="IPR050342">
    <property type="entry name" value="HMGB"/>
</dbReference>
<keyword evidence="18" id="KW-1185">Reference proteome</keyword>
<dbReference type="GO" id="GO:0042645">
    <property type="term" value="C:mitochondrial nucleoid"/>
    <property type="evidence" value="ECO:0007669"/>
    <property type="project" value="UniProtKB-SubCell"/>
</dbReference>
<dbReference type="FunFam" id="1.10.30.10:FF:000043">
    <property type="entry name" value="Transcription factor A, mitochondrial"/>
    <property type="match status" value="1"/>
</dbReference>
<feature type="domain" description="HMG box" evidence="16">
    <location>
        <begin position="161"/>
        <end position="225"/>
    </location>
</feature>
<dbReference type="CDD" id="cd00084">
    <property type="entry name" value="HMG-box_SF"/>
    <property type="match status" value="1"/>
</dbReference>
<gene>
    <name evidence="17" type="ORF">JZ751_018522</name>
</gene>
<keyword evidence="14" id="KW-0539">Nucleus</keyword>
<reference evidence="17" key="1">
    <citation type="thesis" date="2021" institute="BYU ScholarsArchive" country="Provo, UT, USA">
        <title>Applications of and Algorithms for Genome Assembly and Genomic Analyses with an Emphasis on Marine Teleosts.</title>
        <authorList>
            <person name="Pickett B.D."/>
        </authorList>
    </citation>
    <scope>NUCLEOTIDE SEQUENCE</scope>
    <source>
        <strain evidence="17">HI-2016</strain>
    </source>
</reference>
<accession>A0A8T2NRK8</accession>
<keyword evidence="5" id="KW-0805">Transcription regulation</keyword>
<evidence type="ECO:0000256" key="8">
    <source>
        <dbReference type="ARBA" id="ARBA00023159"/>
    </source>
</evidence>
<keyword evidence="6 14" id="KW-0238">DNA-binding</keyword>
<sequence length="292" mass="33871">MSNVCRIMSFISTRGGLLSRLLGVSTNALSARCSCSQVCLAPSVKGFSTLSSPPRIPPTGYIRFLQKQHPLLVKQYPSKYVKYAEITKKIAQQWKELTPEQKLPFQQEAQVAREQYKVEISRFYAQLSPAQAKELKERRKQKIDRRRALRKKREMTKLGKPKRPRSAFNIFMLEHFVEAKGISPQAKLKTLCDEWRNLDVSQRKMYQRLAVDDKARYNNEMNTWESYMTEIGREDLVRKKEITLKKKSEMKDVNNKAKVKTKVKTKVTAKSAGRQLAQMLQGTVRKARKPEE</sequence>
<comment type="subunit">
    <text evidence="13">Monomer; binds DNA as a monomer. Homodimer. Component of the mitochondrial transcription initiation complex, composed at least of TFB2M, TFAM and POLRMT. In this complex TFAM recruits POLRMT to the promoter whereas TFB2M induces structural changes in POLRMT to enable promoter opening and trapping of the DNA non-template strand. Upon metabolic stress, forms a complex composed of FOXO3, SIRT3, TFAM and POLRMT. Interacts with TFB1M and TFB2M. Interacts with CLPX; this enhances DNA-binding.</text>
</comment>
<evidence type="ECO:0000256" key="10">
    <source>
        <dbReference type="ARBA" id="ARBA00023271"/>
    </source>
</evidence>
<evidence type="ECO:0000256" key="2">
    <source>
        <dbReference type="ARBA" id="ARBA00022553"/>
    </source>
</evidence>
<dbReference type="GO" id="GO:0003677">
    <property type="term" value="F:DNA binding"/>
    <property type="evidence" value="ECO:0007669"/>
    <property type="project" value="UniProtKB-UniRule"/>
</dbReference>
<dbReference type="GO" id="GO:0006357">
    <property type="term" value="P:regulation of transcription by RNA polymerase II"/>
    <property type="evidence" value="ECO:0007669"/>
    <property type="project" value="TreeGrafter"/>
</dbReference>
<feature type="compositionally biased region" description="Basic residues" evidence="15">
    <location>
        <begin position="257"/>
        <end position="267"/>
    </location>
</feature>
<dbReference type="GO" id="GO:0005634">
    <property type="term" value="C:nucleus"/>
    <property type="evidence" value="ECO:0007669"/>
    <property type="project" value="UniProtKB-UniRule"/>
</dbReference>
<evidence type="ECO:0000256" key="5">
    <source>
        <dbReference type="ARBA" id="ARBA00023015"/>
    </source>
</evidence>
<evidence type="ECO:0000259" key="16">
    <source>
        <dbReference type="PROSITE" id="PS50118"/>
    </source>
</evidence>